<reference evidence="2" key="2">
    <citation type="submission" date="2020-09" db="EMBL/GenBank/DDBJ databases">
        <authorList>
            <person name="Sun Q."/>
            <person name="Ohkuma M."/>
        </authorList>
    </citation>
    <scope>NUCLEOTIDE SEQUENCE</scope>
    <source>
        <strain evidence="2">JCM 4346</strain>
    </source>
</reference>
<dbReference type="AlphaFoldDB" id="A0A918FJZ7"/>
<sequence>MPGDNPNHGPISYDTPLRPGNPLVRRRRDKYPKGQRVFGEPVPPVRPARSLSCLAHTVVKWQL</sequence>
<accession>A0A918FJZ7</accession>
<evidence type="ECO:0000313" key="3">
    <source>
        <dbReference type="Proteomes" id="UP000658320"/>
    </source>
</evidence>
<reference evidence="2" key="1">
    <citation type="journal article" date="2014" name="Int. J. Syst. Evol. Microbiol.">
        <title>Complete genome sequence of Corynebacterium casei LMG S-19264T (=DSM 44701T), isolated from a smear-ripened cheese.</title>
        <authorList>
            <consortium name="US DOE Joint Genome Institute (JGI-PGF)"/>
            <person name="Walter F."/>
            <person name="Albersmeier A."/>
            <person name="Kalinowski J."/>
            <person name="Ruckert C."/>
        </authorList>
    </citation>
    <scope>NUCLEOTIDE SEQUENCE</scope>
    <source>
        <strain evidence="2">JCM 4346</strain>
    </source>
</reference>
<proteinExistence type="predicted"/>
<organism evidence="2 3">
    <name type="scientific">Streptomyces aurantiogriseus</name>
    <dbReference type="NCBI Taxonomy" id="66870"/>
    <lineage>
        <taxon>Bacteria</taxon>
        <taxon>Bacillati</taxon>
        <taxon>Actinomycetota</taxon>
        <taxon>Actinomycetes</taxon>
        <taxon>Kitasatosporales</taxon>
        <taxon>Streptomycetaceae</taxon>
        <taxon>Streptomyces</taxon>
    </lineage>
</organism>
<feature type="region of interest" description="Disordered" evidence="1">
    <location>
        <begin position="1"/>
        <end position="45"/>
    </location>
</feature>
<dbReference type="EMBL" id="BMSX01000022">
    <property type="protein sequence ID" value="GGR45681.1"/>
    <property type="molecule type" value="Genomic_DNA"/>
</dbReference>
<protein>
    <submittedName>
        <fullName evidence="2">Uncharacterized protein</fullName>
    </submittedName>
</protein>
<evidence type="ECO:0000256" key="1">
    <source>
        <dbReference type="SAM" id="MobiDB-lite"/>
    </source>
</evidence>
<evidence type="ECO:0000313" key="2">
    <source>
        <dbReference type="EMBL" id="GGR45681.1"/>
    </source>
</evidence>
<dbReference type="Proteomes" id="UP000658320">
    <property type="component" value="Unassembled WGS sequence"/>
</dbReference>
<comment type="caution">
    <text evidence="2">The sequence shown here is derived from an EMBL/GenBank/DDBJ whole genome shotgun (WGS) entry which is preliminary data.</text>
</comment>
<keyword evidence="3" id="KW-1185">Reference proteome</keyword>
<gene>
    <name evidence="2" type="ORF">GCM10010251_73220</name>
</gene>
<name>A0A918FJZ7_9ACTN</name>